<sequence length="149" mass="15996">MVRSPEYQTGSLQHASATYEAKSDDSVDLQGTTLSSSGSVTRTHSKLKSISTEDRTCTAELRSHAHFIKAAMERFHQDNNSLDLARRICSGRSQLRHTAATVASAGVTSGSHAKTAVSVPHIQVSAISELKEFSGKEKGGRLQGVVWAN</sequence>
<reference evidence="2 3" key="1">
    <citation type="journal article" date="2017" name="Genome Biol. Evol.">
        <title>Phytophthora megakarya and P. palmivora, closely related causal agents of cacao black pod rot, underwent increases in genome sizes and gene numbers by different mechanisms.</title>
        <authorList>
            <person name="Ali S.S."/>
            <person name="Shao J."/>
            <person name="Lary D.J."/>
            <person name="Kronmiller B."/>
            <person name="Shen D."/>
            <person name="Strem M.D."/>
            <person name="Amoako-Attah I."/>
            <person name="Akrofi A.Y."/>
            <person name="Begoude B.A."/>
            <person name="Ten Hoopen G.M."/>
            <person name="Coulibaly K."/>
            <person name="Kebe B.I."/>
            <person name="Melnick R.L."/>
            <person name="Guiltinan M.J."/>
            <person name="Tyler B.M."/>
            <person name="Meinhardt L.W."/>
            <person name="Bailey B.A."/>
        </authorList>
    </citation>
    <scope>NUCLEOTIDE SEQUENCE [LARGE SCALE GENOMIC DNA]</scope>
    <source>
        <strain evidence="3">sbr112.9</strain>
    </source>
</reference>
<keyword evidence="3" id="KW-1185">Reference proteome</keyword>
<protein>
    <submittedName>
        <fullName evidence="2">Branched-chain alpha-keto acid dehydrogenase subunit E2</fullName>
    </submittedName>
</protein>
<dbReference type="Proteomes" id="UP000237271">
    <property type="component" value="Unassembled WGS sequence"/>
</dbReference>
<gene>
    <name evidence="2" type="ORF">PHPALM_18216</name>
</gene>
<dbReference type="AlphaFoldDB" id="A0A2P4XKB0"/>
<organism evidence="2 3">
    <name type="scientific">Phytophthora palmivora</name>
    <dbReference type="NCBI Taxonomy" id="4796"/>
    <lineage>
        <taxon>Eukaryota</taxon>
        <taxon>Sar</taxon>
        <taxon>Stramenopiles</taxon>
        <taxon>Oomycota</taxon>
        <taxon>Peronosporomycetes</taxon>
        <taxon>Peronosporales</taxon>
        <taxon>Peronosporaceae</taxon>
        <taxon>Phytophthora</taxon>
    </lineage>
</organism>
<evidence type="ECO:0000256" key="1">
    <source>
        <dbReference type="SAM" id="MobiDB-lite"/>
    </source>
</evidence>
<comment type="caution">
    <text evidence="2">The sequence shown here is derived from an EMBL/GenBank/DDBJ whole genome shotgun (WGS) entry which is preliminary data.</text>
</comment>
<proteinExistence type="predicted"/>
<dbReference type="EMBL" id="NCKW01009797">
    <property type="protein sequence ID" value="POM65996.1"/>
    <property type="molecule type" value="Genomic_DNA"/>
</dbReference>
<evidence type="ECO:0000313" key="2">
    <source>
        <dbReference type="EMBL" id="POM65996.1"/>
    </source>
</evidence>
<feature type="region of interest" description="Disordered" evidence="1">
    <location>
        <begin position="19"/>
        <end position="55"/>
    </location>
</feature>
<feature type="compositionally biased region" description="Polar residues" evidence="1">
    <location>
        <begin position="29"/>
        <end position="42"/>
    </location>
</feature>
<evidence type="ECO:0000313" key="3">
    <source>
        <dbReference type="Proteomes" id="UP000237271"/>
    </source>
</evidence>
<accession>A0A2P4XKB0</accession>
<name>A0A2P4XKB0_9STRA</name>